<evidence type="ECO:0000259" key="7">
    <source>
        <dbReference type="Pfam" id="PF17390"/>
    </source>
</evidence>
<organism evidence="8 9">
    <name type="scientific">Paenibacillus odorifer</name>
    <dbReference type="NCBI Taxonomy" id="189426"/>
    <lineage>
        <taxon>Bacteria</taxon>
        <taxon>Bacillati</taxon>
        <taxon>Bacillota</taxon>
        <taxon>Bacilli</taxon>
        <taxon>Bacillales</taxon>
        <taxon>Paenibacillaceae</taxon>
        <taxon>Paenibacillus</taxon>
    </lineage>
</organism>
<evidence type="ECO:0000259" key="5">
    <source>
        <dbReference type="Pfam" id="PF08531"/>
    </source>
</evidence>
<dbReference type="InterPro" id="IPR035398">
    <property type="entry name" value="Bac_rhamnosid_C"/>
</dbReference>
<dbReference type="InterPro" id="IPR035396">
    <property type="entry name" value="Bac_rhamnosid6H"/>
</dbReference>
<dbReference type="Pfam" id="PF17390">
    <property type="entry name" value="Bac_rhamnosid_C"/>
    <property type="match status" value="1"/>
</dbReference>
<dbReference type="EC" id="3.2.1.40" evidence="2"/>
<dbReference type="GO" id="GO:0005975">
    <property type="term" value="P:carbohydrate metabolic process"/>
    <property type="evidence" value="ECO:0007669"/>
    <property type="project" value="InterPro"/>
</dbReference>
<name>A0A1R0ZMS9_9BACL</name>
<dbReference type="PANTHER" id="PTHR33307:SF6">
    <property type="entry name" value="ALPHA-RHAMNOSIDASE (EUROFUNG)-RELATED"/>
    <property type="match status" value="1"/>
</dbReference>
<dbReference type="InterPro" id="IPR008902">
    <property type="entry name" value="Rhamnosid_concanavalin"/>
</dbReference>
<dbReference type="PIRSF" id="PIRSF010631">
    <property type="entry name" value="A-rhamnsds"/>
    <property type="match status" value="1"/>
</dbReference>
<dbReference type="Gene3D" id="2.60.40.10">
    <property type="entry name" value="Immunoglobulins"/>
    <property type="match status" value="1"/>
</dbReference>
<feature type="domain" description="Alpha-L-rhamnosidase C-terminal" evidence="7">
    <location>
        <begin position="776"/>
        <end position="847"/>
    </location>
</feature>
<evidence type="ECO:0000256" key="2">
    <source>
        <dbReference type="ARBA" id="ARBA00012652"/>
    </source>
</evidence>
<dbReference type="InterPro" id="IPR013783">
    <property type="entry name" value="Ig-like_fold"/>
</dbReference>
<comment type="caution">
    <text evidence="8">The sequence shown here is derived from an EMBL/GenBank/DDBJ whole genome shotgun (WGS) entry which is preliminary data.</text>
</comment>
<evidence type="ECO:0000313" key="8">
    <source>
        <dbReference type="EMBL" id="OME73410.1"/>
    </source>
</evidence>
<dbReference type="PANTHER" id="PTHR33307">
    <property type="entry name" value="ALPHA-RHAMNOSIDASE (EUROFUNG)"/>
    <property type="match status" value="1"/>
</dbReference>
<dbReference type="EMBL" id="MPTW01000002">
    <property type="protein sequence ID" value="OME73410.1"/>
    <property type="molecule type" value="Genomic_DNA"/>
</dbReference>
<accession>A0A1R0ZMS9</accession>
<dbReference type="Pfam" id="PF25788">
    <property type="entry name" value="Ig_Rha78A_N"/>
    <property type="match status" value="1"/>
</dbReference>
<dbReference type="InterPro" id="IPR008928">
    <property type="entry name" value="6-hairpin_glycosidase_sf"/>
</dbReference>
<dbReference type="InterPro" id="IPR036116">
    <property type="entry name" value="FN3_sf"/>
</dbReference>
<proteinExistence type="predicted"/>
<dbReference type="SUPFAM" id="SSF49265">
    <property type="entry name" value="Fibronectin type III"/>
    <property type="match status" value="1"/>
</dbReference>
<dbReference type="AlphaFoldDB" id="A0A1R0ZMS9"/>
<dbReference type="Pfam" id="PF08531">
    <property type="entry name" value="Bac_rhamnosid_N"/>
    <property type="match status" value="1"/>
</dbReference>
<dbReference type="Gene3D" id="2.60.120.260">
    <property type="entry name" value="Galactose-binding domain-like"/>
    <property type="match status" value="2"/>
</dbReference>
<dbReference type="Pfam" id="PF05592">
    <property type="entry name" value="Bac_rhamnosid"/>
    <property type="match status" value="1"/>
</dbReference>
<feature type="domain" description="Bacterial alpha-L-rhamnosidase N-terminal" evidence="5">
    <location>
        <begin position="148"/>
        <end position="317"/>
    </location>
</feature>
<comment type="catalytic activity">
    <reaction evidence="1">
        <text>Hydrolysis of terminal non-reducing alpha-L-rhamnose residues in alpha-L-rhamnosides.</text>
        <dbReference type="EC" id="3.2.1.40"/>
    </reaction>
</comment>
<dbReference type="Gene3D" id="1.50.10.10">
    <property type="match status" value="1"/>
</dbReference>
<evidence type="ECO:0000259" key="6">
    <source>
        <dbReference type="Pfam" id="PF17389"/>
    </source>
</evidence>
<evidence type="ECO:0000259" key="4">
    <source>
        <dbReference type="Pfam" id="PF05592"/>
    </source>
</evidence>
<feature type="domain" description="Alpha-L-rhamnosidase six-hairpin glycosidase" evidence="6">
    <location>
        <begin position="430"/>
        <end position="773"/>
    </location>
</feature>
<protein>
    <recommendedName>
        <fullName evidence="2">alpha-L-rhamnosidase</fullName>
        <ecNumber evidence="2">3.2.1.40</ecNumber>
    </recommendedName>
</protein>
<reference evidence="8 9" key="1">
    <citation type="submission" date="2016-11" db="EMBL/GenBank/DDBJ databases">
        <title>Paenibacillus species isolates.</title>
        <authorList>
            <person name="Beno S.M."/>
        </authorList>
    </citation>
    <scope>NUCLEOTIDE SEQUENCE [LARGE SCALE GENOMIC DNA]</scope>
    <source>
        <strain evidence="8 9">FSL H7-0443</strain>
    </source>
</reference>
<dbReference type="OrthoDB" id="9761045at2"/>
<dbReference type="RefSeq" id="WP_076283752.1">
    <property type="nucleotide sequence ID" value="NZ_MPTW01000002.1"/>
</dbReference>
<sequence length="886" mass="100624">MSNFEVTNLKVNYRKNPLGIDDLHPRLSWWISTEIRGFIQSAYQVQVANDHKFFSKIIWDSEKVESDSNVHIEYEGSALQSRTRYYFRVRAWDDHGIVSEWSEPAYWETALLSVDEWQAKWIAAPPNHQENGADPCDYIRTEFSIPDNVVSARVYATSLGMYRLYINGKPADNTLFNPGWTSYNKRLQYQTYDVTSLIAAGNNALGCMVGNGWYKGYLAWEGKKDIFGEDRAVLIQLHVTLSDGSEQIIVSDDNWRTSIGPLLMSELYHGETYDARLEVEGWSSPGFEDVKWQKTILKDRPETSLVAQENEPTRVIETIKPIAVITTPKGEHVLDMGQNMVGWVRFTVHAEAGTIITLEHAEVLDREGNFYIGNLRSAKQTVTYICHGGEAETFEPYLSFQGFRYVKVTGIPLDQLLEQFIGCVIHTDLEQTGNFKCSDELLNQLQHNILWGQKGNFLDIPTDCPQRDERLGWTGDAQVFIRTSAYNMNVVPFFEKWLKDLAADQEEDGRVPHVIPDVPAAGYGSAAWGDAAVICPWTLYQCYGDIRVLKTQYPSMKAWVEYIRAQGEDEYLWNTGFHFGDWLGLDAKENSYVGATPKELIATAFYAYSTELLAKTAAVIGKPEDALKYEALHEKIVLAFRQEFVMPNGRVASPTQTTYTLALMFDLLEEKDRHRTAKMLADHIEENGVHLTTGFVGTPYLCLVLSRFGYTDVAYQLVLQKEYPSWLYSVIRGATTIWEHWDGIKQDGSFWSDDMNSYNHYAYGAIGDWLYRTAGGIELLEAGYKKIRIQPQIGEHLTWVDASLESVHGTIKVTWKKQNEDSVEMQVLIPSNTTAEIIIPTMNQESILESGTPIEQVVGLSSVEHMSEGLKLLVGSGDYYFKFPMT</sequence>
<keyword evidence="3" id="KW-0378">Hydrolase</keyword>
<feature type="domain" description="Alpha-L-rhamnosidase concanavalin-like" evidence="4">
    <location>
        <begin position="326"/>
        <end position="426"/>
    </location>
</feature>
<evidence type="ECO:0000256" key="3">
    <source>
        <dbReference type="ARBA" id="ARBA00022801"/>
    </source>
</evidence>
<evidence type="ECO:0000256" key="1">
    <source>
        <dbReference type="ARBA" id="ARBA00001445"/>
    </source>
</evidence>
<dbReference type="InterPro" id="IPR013737">
    <property type="entry name" value="Bac_rhamnosid_N"/>
</dbReference>
<dbReference type="InterPro" id="IPR012341">
    <property type="entry name" value="6hp_glycosidase-like_sf"/>
</dbReference>
<dbReference type="SUPFAM" id="SSF48208">
    <property type="entry name" value="Six-hairpin glycosidases"/>
    <property type="match status" value="1"/>
</dbReference>
<dbReference type="Proteomes" id="UP000187425">
    <property type="component" value="Unassembled WGS sequence"/>
</dbReference>
<gene>
    <name evidence="8" type="ORF">BSK65_06435</name>
</gene>
<dbReference type="Gene3D" id="2.60.420.10">
    <property type="entry name" value="Maltose phosphorylase, domain 3"/>
    <property type="match status" value="1"/>
</dbReference>
<dbReference type="GO" id="GO:0030596">
    <property type="term" value="F:alpha-L-rhamnosidase activity"/>
    <property type="evidence" value="ECO:0007669"/>
    <property type="project" value="UniProtKB-EC"/>
</dbReference>
<dbReference type="InterPro" id="IPR016007">
    <property type="entry name" value="Alpha_rhamnosid"/>
</dbReference>
<dbReference type="Pfam" id="PF17389">
    <property type="entry name" value="Bac_rhamnosid6H"/>
    <property type="match status" value="1"/>
</dbReference>
<evidence type="ECO:0000313" key="9">
    <source>
        <dbReference type="Proteomes" id="UP000187425"/>
    </source>
</evidence>